<gene>
    <name evidence="1" type="ORF">FOB41_03245</name>
</gene>
<dbReference type="Pfam" id="PF11300">
    <property type="entry name" value="DUF3102"/>
    <property type="match status" value="1"/>
</dbReference>
<sequence length="108" mass="11706">MNAAFIETGRDLAVQKEALGHGNFLKWIEAEFGLGERSAQNLMSMAQYVDANPQHAAVLKLVHHAAPNSTSAILRWLMVAGQVRSRNLTPGPLPFDGMKIIPAASRAD</sequence>
<organism evidence="1 2">
    <name type="scientific">Agrobacterium pusense</name>
    <dbReference type="NCBI Taxonomy" id="648995"/>
    <lineage>
        <taxon>Bacteria</taxon>
        <taxon>Pseudomonadati</taxon>
        <taxon>Pseudomonadota</taxon>
        <taxon>Alphaproteobacteria</taxon>
        <taxon>Hyphomicrobiales</taxon>
        <taxon>Rhizobiaceae</taxon>
        <taxon>Rhizobium/Agrobacterium group</taxon>
        <taxon>Agrobacterium</taxon>
    </lineage>
</organism>
<dbReference type="Proteomes" id="UP000500870">
    <property type="component" value="Chromosome 1"/>
</dbReference>
<dbReference type="InterPro" id="IPR021451">
    <property type="entry name" value="DUF3102"/>
</dbReference>
<accession>A0A6H0ZJQ2</accession>
<dbReference type="EMBL" id="CP050898">
    <property type="protein sequence ID" value="QIX20224.1"/>
    <property type="molecule type" value="Genomic_DNA"/>
</dbReference>
<reference evidence="1 2" key="1">
    <citation type="submission" date="2020-04" db="EMBL/GenBank/DDBJ databases">
        <title>FDA dAtabase for Regulatory Grade micrObial Sequences (FDA-ARGOS): Supporting development and validation of Infectious Disease Dx tests.</title>
        <authorList>
            <person name="Sciortino C."/>
            <person name="Tallon L."/>
            <person name="Sadzewicz L."/>
            <person name="Vavikolanu K."/>
            <person name="Mehta A."/>
            <person name="Aluvathingal J."/>
            <person name="Nadendla S."/>
            <person name="Nandy P."/>
            <person name="Geyer C."/>
            <person name="Yan Y."/>
            <person name="Sichtig H."/>
        </authorList>
    </citation>
    <scope>NUCLEOTIDE SEQUENCE [LARGE SCALE GENOMIC DNA]</scope>
    <source>
        <strain evidence="1 2">FDAARGOS_633</strain>
    </source>
</reference>
<dbReference type="AlphaFoldDB" id="A0A6H0ZJQ2"/>
<dbReference type="RefSeq" id="WP_177319088.1">
    <property type="nucleotide sequence ID" value="NZ_CP050898.1"/>
</dbReference>
<name>A0A6H0ZJQ2_9HYPH</name>
<proteinExistence type="predicted"/>
<protein>
    <submittedName>
        <fullName evidence="1">DUF3102 domain-containing protein</fullName>
    </submittedName>
</protein>
<evidence type="ECO:0000313" key="1">
    <source>
        <dbReference type="EMBL" id="QIX20224.1"/>
    </source>
</evidence>
<evidence type="ECO:0000313" key="2">
    <source>
        <dbReference type="Proteomes" id="UP000500870"/>
    </source>
</evidence>